<dbReference type="OrthoDB" id="9774191at2"/>
<keyword evidence="2" id="KW-0560">Oxidoreductase</keyword>
<comment type="caution">
    <text evidence="5">The sequence shown here is derived from an EMBL/GenBank/DDBJ whole genome shotgun (WGS) entry which is preliminary data.</text>
</comment>
<dbReference type="RefSeq" id="WP_107282300.1">
    <property type="nucleotide sequence ID" value="NZ_PYMC01000002.1"/>
</dbReference>
<evidence type="ECO:0000256" key="2">
    <source>
        <dbReference type="ARBA" id="ARBA00023002"/>
    </source>
</evidence>
<dbReference type="Pfam" id="PF01408">
    <property type="entry name" value="GFO_IDH_MocA"/>
    <property type="match status" value="1"/>
</dbReference>
<keyword evidence="6" id="KW-1185">Reference proteome</keyword>
<accession>A0A2T3N3M1</accession>
<gene>
    <name evidence="5" type="ORF">C9I89_03205</name>
</gene>
<proteinExistence type="inferred from homology"/>
<reference evidence="5 6" key="1">
    <citation type="submission" date="2018-03" db="EMBL/GenBank/DDBJ databases">
        <title>Whole genome sequencing of Histamine producing bacteria.</title>
        <authorList>
            <person name="Butler K."/>
        </authorList>
    </citation>
    <scope>NUCLEOTIDE SEQUENCE [LARGE SCALE GENOMIC DNA]</scope>
    <source>
        <strain evidence="5 6">DSM 16190</strain>
    </source>
</reference>
<dbReference type="PANTHER" id="PTHR43708:SF5">
    <property type="entry name" value="CONSERVED EXPRESSED OXIDOREDUCTASE (EUROFUNG)-RELATED"/>
    <property type="match status" value="1"/>
</dbReference>
<dbReference type="InterPro" id="IPR004104">
    <property type="entry name" value="Gfo/Idh/MocA-like_OxRdtase_C"/>
</dbReference>
<protein>
    <submittedName>
        <fullName evidence="5">Oxidoreductase</fullName>
    </submittedName>
</protein>
<dbReference type="GO" id="GO:0016491">
    <property type="term" value="F:oxidoreductase activity"/>
    <property type="evidence" value="ECO:0007669"/>
    <property type="project" value="UniProtKB-KW"/>
</dbReference>
<evidence type="ECO:0000313" key="5">
    <source>
        <dbReference type="EMBL" id="PSW06937.1"/>
    </source>
</evidence>
<dbReference type="Proteomes" id="UP000240904">
    <property type="component" value="Unassembled WGS sequence"/>
</dbReference>
<evidence type="ECO:0000259" key="4">
    <source>
        <dbReference type="Pfam" id="PF02894"/>
    </source>
</evidence>
<dbReference type="EMBL" id="PYMC01000002">
    <property type="protein sequence ID" value="PSW06937.1"/>
    <property type="molecule type" value="Genomic_DNA"/>
</dbReference>
<dbReference type="SUPFAM" id="SSF51735">
    <property type="entry name" value="NAD(P)-binding Rossmann-fold domains"/>
    <property type="match status" value="1"/>
</dbReference>
<dbReference type="InterPro" id="IPR036291">
    <property type="entry name" value="NAD(P)-bd_dom_sf"/>
</dbReference>
<dbReference type="Pfam" id="PF02894">
    <property type="entry name" value="GFO_IDH_MocA_C"/>
    <property type="match status" value="1"/>
</dbReference>
<evidence type="ECO:0000259" key="3">
    <source>
        <dbReference type="Pfam" id="PF01408"/>
    </source>
</evidence>
<sequence length="346" mass="38504">MNPIKTAIIGFGISGRCFQTPVIQAVSALDLTAVLSSNSEKVRAVLPQVEVYNTLGKLLAESEVELVVIATPNEQHYAMAAAALKAGKHVVVEKPFVINSPSGEALIRLAKDQNKLLTVYQSRRFDGDFFTVKKLIDEGKLGEVHTFISNYNRYRPHVQERWRERNEPGSGILYDLGSHLIDQVLQLFGMPDSVDAHLRNQRSGAQAVDHFHLILSYPTREVILHGNCLSTTPGPRFKIFGDKGSFIKHGMDPQEELLRQGIGPKSPEWGIDKPELYGRIDFLLDDVPCYGTIPTCHGGYEQFYLQVADAIRTGSALPVCAEEALTVIRIIEAAYRSDEQGRRIHL</sequence>
<dbReference type="Gene3D" id="3.40.50.720">
    <property type="entry name" value="NAD(P)-binding Rossmann-like Domain"/>
    <property type="match status" value="1"/>
</dbReference>
<organism evidence="5 6">
    <name type="scientific">Photobacterium lipolyticum</name>
    <dbReference type="NCBI Taxonomy" id="266810"/>
    <lineage>
        <taxon>Bacteria</taxon>
        <taxon>Pseudomonadati</taxon>
        <taxon>Pseudomonadota</taxon>
        <taxon>Gammaproteobacteria</taxon>
        <taxon>Vibrionales</taxon>
        <taxon>Vibrionaceae</taxon>
        <taxon>Photobacterium</taxon>
    </lineage>
</organism>
<dbReference type="Gene3D" id="3.30.360.10">
    <property type="entry name" value="Dihydrodipicolinate Reductase, domain 2"/>
    <property type="match status" value="1"/>
</dbReference>
<dbReference type="NCBIfam" id="NF008607">
    <property type="entry name" value="PRK11579.1"/>
    <property type="match status" value="1"/>
</dbReference>
<feature type="domain" description="Gfo/Idh/MocA-like oxidoreductase C-terminal" evidence="4">
    <location>
        <begin position="133"/>
        <end position="345"/>
    </location>
</feature>
<evidence type="ECO:0000256" key="1">
    <source>
        <dbReference type="ARBA" id="ARBA00010928"/>
    </source>
</evidence>
<feature type="domain" description="Gfo/Idh/MocA-like oxidoreductase N-terminal" evidence="3">
    <location>
        <begin position="4"/>
        <end position="120"/>
    </location>
</feature>
<evidence type="ECO:0000313" key="6">
    <source>
        <dbReference type="Proteomes" id="UP000240904"/>
    </source>
</evidence>
<dbReference type="PANTHER" id="PTHR43708">
    <property type="entry name" value="CONSERVED EXPRESSED OXIDOREDUCTASE (EUROFUNG)"/>
    <property type="match status" value="1"/>
</dbReference>
<dbReference type="InterPro" id="IPR051317">
    <property type="entry name" value="Gfo/Idh/MocA_oxidoreduct"/>
</dbReference>
<name>A0A2T3N3M1_9GAMM</name>
<comment type="similarity">
    <text evidence="1">Belongs to the Gfo/Idh/MocA family.</text>
</comment>
<dbReference type="AlphaFoldDB" id="A0A2T3N3M1"/>
<dbReference type="InterPro" id="IPR000683">
    <property type="entry name" value="Gfo/Idh/MocA-like_OxRdtase_N"/>
</dbReference>
<dbReference type="GO" id="GO:0000166">
    <property type="term" value="F:nucleotide binding"/>
    <property type="evidence" value="ECO:0007669"/>
    <property type="project" value="InterPro"/>
</dbReference>